<organism evidence="7 8">
    <name type="scientific">Conoideocrella luteorostrata</name>
    <dbReference type="NCBI Taxonomy" id="1105319"/>
    <lineage>
        <taxon>Eukaryota</taxon>
        <taxon>Fungi</taxon>
        <taxon>Dikarya</taxon>
        <taxon>Ascomycota</taxon>
        <taxon>Pezizomycotina</taxon>
        <taxon>Sordariomycetes</taxon>
        <taxon>Hypocreomycetidae</taxon>
        <taxon>Hypocreales</taxon>
        <taxon>Clavicipitaceae</taxon>
        <taxon>Conoideocrella</taxon>
    </lineage>
</organism>
<dbReference type="Proteomes" id="UP001251528">
    <property type="component" value="Unassembled WGS sequence"/>
</dbReference>
<evidence type="ECO:0000256" key="5">
    <source>
        <dbReference type="RuleBase" id="RU361180"/>
    </source>
</evidence>
<keyword evidence="3 5" id="KW-0378">Hydrolase</keyword>
<proteinExistence type="inferred from homology"/>
<dbReference type="InterPro" id="IPR008928">
    <property type="entry name" value="6-hairpin_glycosidase_sf"/>
</dbReference>
<dbReference type="EMBL" id="JASWJB010000193">
    <property type="protein sequence ID" value="KAK2593839.1"/>
    <property type="molecule type" value="Genomic_DNA"/>
</dbReference>
<reference evidence="7" key="1">
    <citation type="submission" date="2023-06" db="EMBL/GenBank/DDBJ databases">
        <title>Conoideocrella luteorostrata (Hypocreales: Clavicipitaceae), a potential biocontrol fungus for elongate hemlock scale in United States Christmas tree production areas.</title>
        <authorList>
            <person name="Barrett H."/>
            <person name="Lovett B."/>
            <person name="Macias A.M."/>
            <person name="Stajich J.E."/>
            <person name="Kasson M.T."/>
        </authorList>
    </citation>
    <scope>NUCLEOTIDE SEQUENCE</scope>
    <source>
        <strain evidence="7">ARSEF 14590</strain>
    </source>
</reference>
<evidence type="ECO:0000256" key="3">
    <source>
        <dbReference type="ARBA" id="ARBA00022801"/>
    </source>
</evidence>
<evidence type="ECO:0000313" key="7">
    <source>
        <dbReference type="EMBL" id="KAK2593839.1"/>
    </source>
</evidence>
<dbReference type="InterPro" id="IPR001661">
    <property type="entry name" value="Glyco_hydro_37"/>
</dbReference>
<name>A0AAJ0CLJ0_9HYPO</name>
<dbReference type="GO" id="GO:0004555">
    <property type="term" value="F:alpha,alpha-trehalase activity"/>
    <property type="evidence" value="ECO:0007669"/>
    <property type="project" value="UniProtKB-EC"/>
</dbReference>
<comment type="caution">
    <text evidence="7">The sequence shown here is derived from an EMBL/GenBank/DDBJ whole genome shotgun (WGS) entry which is preliminary data.</text>
</comment>
<evidence type="ECO:0000256" key="4">
    <source>
        <dbReference type="ARBA" id="ARBA00023295"/>
    </source>
</evidence>
<sequence>MDQLKVNSAPSIFVDAKTYYRHERHKSRVGSQTRTYSQHQVSGGWIQETSFTPFRRGSHDENFGKDRQFLIEVEPTLNNLRHQEDTDNDMKITIEDNGPKVIHLRTATSAGHNRQDIRGTYMLSNLLQELTFAKEYGRKQIVLDEARLTENPVDRLARLIRDHFWDSLTRRLDASSVGKAAPDPKDWTCDRQPRIYVPAGEPAQYEYFKRVAQDQPDLRLDVQLLPKRITPDFVRDINNKPGLLALDMEPTTNANDVGFQGVPFVVPGGRFNELYGWDSYFIALGLLVNDRTDLAKSTVTNFCFCIKHYGMVLNATRSYYLGRSHPPFLTDLALRVYENIKHELGAKEFLEQAILAAINEYYNVWTAEPRFDRKTGLSRYHSKGIGITPETEPSHFAHILQPYMVKYRMTYDEFFRAYNYGQIQEPDLDEYFIHDRALRESGHDSSYRVEGICADLALVDLNCLLYKYEVDIARTILQVFNNNLVMTEDFSTGTPFRSGEVISSAVWDRKAKRWRLTMFKLMWDEDEGMFFDYNTKTQNRTKFESCTTLWPLWAGVATPHQASVIVNKGLPRFEAVGGLLSTTEKSRGCIGPDRPNRQWDYPSGWAPHQIIAWTGLLRYHFTDDAQRIAYKWLFMMTKAFADYNGVVVEKYDVTRPVDPHRVDAEYGNQGLDFQGANKEGFGWANSSYVYGLQIIDAQMRRALGALTPWETFVRATAHSPKNAEDSAESTV</sequence>
<dbReference type="Pfam" id="PF07492">
    <property type="entry name" value="Trehalase_Ca-bi"/>
    <property type="match status" value="1"/>
</dbReference>
<dbReference type="AlphaFoldDB" id="A0AAJ0CLJ0"/>
<dbReference type="Gene3D" id="1.50.10.10">
    <property type="match status" value="1"/>
</dbReference>
<dbReference type="GO" id="GO:0005509">
    <property type="term" value="F:calcium ion binding"/>
    <property type="evidence" value="ECO:0007669"/>
    <property type="project" value="InterPro"/>
</dbReference>
<evidence type="ECO:0000256" key="2">
    <source>
        <dbReference type="ARBA" id="ARBA00005615"/>
    </source>
</evidence>
<feature type="domain" description="Neutral trehalase Ca2+ binding" evidence="6">
    <location>
        <begin position="77"/>
        <end position="106"/>
    </location>
</feature>
<evidence type="ECO:0000259" key="6">
    <source>
        <dbReference type="Pfam" id="PF07492"/>
    </source>
</evidence>
<keyword evidence="8" id="KW-1185">Reference proteome</keyword>
<dbReference type="InterPro" id="IPR011120">
    <property type="entry name" value="Trehalase_Ca-bd"/>
</dbReference>
<keyword evidence="4 5" id="KW-0326">Glycosidase</keyword>
<evidence type="ECO:0000313" key="8">
    <source>
        <dbReference type="Proteomes" id="UP001251528"/>
    </source>
</evidence>
<comment type="catalytic activity">
    <reaction evidence="1 5">
        <text>alpha,alpha-trehalose + H2O = alpha-D-glucose + beta-D-glucose</text>
        <dbReference type="Rhea" id="RHEA:32675"/>
        <dbReference type="ChEBI" id="CHEBI:15377"/>
        <dbReference type="ChEBI" id="CHEBI:15903"/>
        <dbReference type="ChEBI" id="CHEBI:16551"/>
        <dbReference type="ChEBI" id="CHEBI:17925"/>
        <dbReference type="EC" id="3.2.1.28"/>
    </reaction>
</comment>
<dbReference type="PROSITE" id="PS00928">
    <property type="entry name" value="TREHALASE_2"/>
    <property type="match status" value="1"/>
</dbReference>
<protein>
    <recommendedName>
        <fullName evidence="5">Trehalase</fullName>
        <ecNumber evidence="5">3.2.1.28</ecNumber>
    </recommendedName>
    <alternativeName>
        <fullName evidence="5">Alpha-trehalose glucohydrolase</fullName>
    </alternativeName>
</protein>
<dbReference type="PANTHER" id="PTHR23403">
    <property type="entry name" value="TREHALASE"/>
    <property type="match status" value="1"/>
</dbReference>
<dbReference type="PANTHER" id="PTHR23403:SF6">
    <property type="entry name" value="CYTOSOLIC NEUTRAL TREHALASE-RELATED"/>
    <property type="match status" value="1"/>
</dbReference>
<dbReference type="PRINTS" id="PR00744">
    <property type="entry name" value="GLHYDRLASE37"/>
</dbReference>
<gene>
    <name evidence="7" type="primary">NTH1_3</name>
    <name evidence="7" type="ORF">QQS21_008454</name>
</gene>
<comment type="similarity">
    <text evidence="2 5">Belongs to the glycosyl hydrolase 37 family.</text>
</comment>
<dbReference type="InterPro" id="IPR012341">
    <property type="entry name" value="6hp_glycosidase-like_sf"/>
</dbReference>
<evidence type="ECO:0000256" key="1">
    <source>
        <dbReference type="ARBA" id="ARBA00001576"/>
    </source>
</evidence>
<accession>A0AAJ0CLJ0</accession>
<dbReference type="InterPro" id="IPR018232">
    <property type="entry name" value="Glyco_hydro_37_CS"/>
</dbReference>
<dbReference type="GO" id="GO:0005737">
    <property type="term" value="C:cytoplasm"/>
    <property type="evidence" value="ECO:0007669"/>
    <property type="project" value="InterPro"/>
</dbReference>
<dbReference type="GO" id="GO:0005993">
    <property type="term" value="P:trehalose catabolic process"/>
    <property type="evidence" value="ECO:0007669"/>
    <property type="project" value="InterPro"/>
</dbReference>
<dbReference type="SUPFAM" id="SSF48208">
    <property type="entry name" value="Six-hairpin glycosidases"/>
    <property type="match status" value="1"/>
</dbReference>
<dbReference type="Pfam" id="PF01204">
    <property type="entry name" value="Trehalase"/>
    <property type="match status" value="1"/>
</dbReference>
<dbReference type="PROSITE" id="PS00927">
    <property type="entry name" value="TREHALASE_1"/>
    <property type="match status" value="1"/>
</dbReference>
<dbReference type="EC" id="3.2.1.28" evidence="5"/>